<protein>
    <submittedName>
        <fullName evidence="1">Uncharacterized protein</fullName>
    </submittedName>
</protein>
<proteinExistence type="predicted"/>
<gene>
    <name evidence="1" type="ORF">DERP_008184</name>
</gene>
<reference evidence="1 2" key="2">
    <citation type="journal article" date="2022" name="Mol. Biol. Evol.">
        <title>Comparative Genomics Reveals Insights into the Divergent Evolution of Astigmatic Mites and Household Pest Adaptations.</title>
        <authorList>
            <person name="Xiong Q."/>
            <person name="Wan A.T."/>
            <person name="Liu X."/>
            <person name="Fung C.S."/>
            <person name="Xiao X."/>
            <person name="Malainual N."/>
            <person name="Hou J."/>
            <person name="Wang L."/>
            <person name="Wang M."/>
            <person name="Yang K.Y."/>
            <person name="Cui Y."/>
            <person name="Leung E.L."/>
            <person name="Nong W."/>
            <person name="Shin S.K."/>
            <person name="Au S.W."/>
            <person name="Jeong K.Y."/>
            <person name="Chew F.T."/>
            <person name="Hui J.H."/>
            <person name="Leung T.F."/>
            <person name="Tungtrongchitr A."/>
            <person name="Zhong N."/>
            <person name="Liu Z."/>
            <person name="Tsui S.K."/>
        </authorList>
    </citation>
    <scope>NUCLEOTIDE SEQUENCE [LARGE SCALE GENOMIC DNA]</scope>
    <source>
        <strain evidence="1">Derp</strain>
    </source>
</reference>
<organism evidence="1 2">
    <name type="scientific">Dermatophagoides pteronyssinus</name>
    <name type="common">European house dust mite</name>
    <dbReference type="NCBI Taxonomy" id="6956"/>
    <lineage>
        <taxon>Eukaryota</taxon>
        <taxon>Metazoa</taxon>
        <taxon>Ecdysozoa</taxon>
        <taxon>Arthropoda</taxon>
        <taxon>Chelicerata</taxon>
        <taxon>Arachnida</taxon>
        <taxon>Acari</taxon>
        <taxon>Acariformes</taxon>
        <taxon>Sarcoptiformes</taxon>
        <taxon>Astigmata</taxon>
        <taxon>Psoroptidia</taxon>
        <taxon>Analgoidea</taxon>
        <taxon>Pyroglyphidae</taxon>
        <taxon>Dermatophagoidinae</taxon>
        <taxon>Dermatophagoides</taxon>
    </lineage>
</organism>
<reference evidence="1 2" key="1">
    <citation type="journal article" date="2018" name="J. Allergy Clin. Immunol.">
        <title>High-quality assembly of Dermatophagoides pteronyssinus genome and transcriptome reveals a wide range of novel allergens.</title>
        <authorList>
            <person name="Liu X.Y."/>
            <person name="Yang K.Y."/>
            <person name="Wang M.Q."/>
            <person name="Kwok J.S."/>
            <person name="Zeng X."/>
            <person name="Yang Z."/>
            <person name="Xiao X.J."/>
            <person name="Lau C.P."/>
            <person name="Li Y."/>
            <person name="Huang Z.M."/>
            <person name="Ba J.G."/>
            <person name="Yim A.K."/>
            <person name="Ouyang C.Y."/>
            <person name="Ngai S.M."/>
            <person name="Chan T.F."/>
            <person name="Leung E.L."/>
            <person name="Liu L."/>
            <person name="Liu Z.G."/>
            <person name="Tsui S.K."/>
        </authorList>
    </citation>
    <scope>NUCLEOTIDE SEQUENCE [LARGE SCALE GENOMIC DNA]</scope>
    <source>
        <strain evidence="1">Derp</strain>
    </source>
</reference>
<keyword evidence="2" id="KW-1185">Reference proteome</keyword>
<dbReference type="EMBL" id="NJHN03000035">
    <property type="protein sequence ID" value="KAH9422918.1"/>
    <property type="molecule type" value="Genomic_DNA"/>
</dbReference>
<name>A0ABQ8JJZ2_DERPT</name>
<comment type="caution">
    <text evidence="1">The sequence shown here is derived from an EMBL/GenBank/DDBJ whole genome shotgun (WGS) entry which is preliminary data.</text>
</comment>
<accession>A0ABQ8JJZ2</accession>
<evidence type="ECO:0000313" key="2">
    <source>
        <dbReference type="Proteomes" id="UP000887458"/>
    </source>
</evidence>
<sequence length="72" mass="8520">MLYRYLNGMRMFFGKYDILTQSHTGFKSGIIPFPVKRNILEKLAKLAALINSHKFGVYVKDFYFCFTWLNES</sequence>
<dbReference type="Proteomes" id="UP000887458">
    <property type="component" value="Unassembled WGS sequence"/>
</dbReference>
<evidence type="ECO:0000313" key="1">
    <source>
        <dbReference type="EMBL" id="KAH9422918.1"/>
    </source>
</evidence>